<dbReference type="Proteomes" id="UP000594364">
    <property type="component" value="Chromosome 5"/>
</dbReference>
<keyword evidence="3" id="KW-1185">Reference proteome</keyword>
<dbReference type="AlphaFoldDB" id="A0A7U3PZZ0"/>
<proteinExistence type="predicted"/>
<protein>
    <submittedName>
        <fullName evidence="2">Uncharacterized protein</fullName>
    </submittedName>
</protein>
<feature type="region of interest" description="Disordered" evidence="1">
    <location>
        <begin position="178"/>
        <end position="225"/>
    </location>
</feature>
<name>A0A7U3PZZ0_EPIFF</name>
<feature type="region of interest" description="Disordered" evidence="1">
    <location>
        <begin position="111"/>
        <end position="134"/>
    </location>
</feature>
<accession>A0A7U3PZZ0</accession>
<evidence type="ECO:0000313" key="3">
    <source>
        <dbReference type="Proteomes" id="UP000594364"/>
    </source>
</evidence>
<gene>
    <name evidence="2" type="ORF">C2857_001863</name>
</gene>
<feature type="compositionally biased region" description="Basic and acidic residues" evidence="1">
    <location>
        <begin position="208"/>
        <end position="219"/>
    </location>
</feature>
<dbReference type="EMBL" id="CP031389">
    <property type="protein sequence ID" value="QPH10518.1"/>
    <property type="molecule type" value="Genomic_DNA"/>
</dbReference>
<feature type="region of interest" description="Disordered" evidence="1">
    <location>
        <begin position="1"/>
        <end position="33"/>
    </location>
</feature>
<feature type="compositionally biased region" description="Polar residues" evidence="1">
    <location>
        <begin position="1"/>
        <end position="23"/>
    </location>
</feature>
<sequence>MAGNDTSLRSSLMSEEQSLSNPSPKRDQLKPRQAQNQYFARQRTKLILRSVASSARAGRVSVYAVAIGAEGYGVVEVVDESEDAAHVAKRRHEESQFIFIPIRTTGFRKLTYSGQQERRQETFTKSDNPSMRPRRKENRQFLIVQMVSAPVKLNLSAPADLIVIHSLNGERAGFSKPYRTNHDEPPHGTEFVSTWSSPQNGRGPPEGLPEKKTRDEIISRHHHFV</sequence>
<evidence type="ECO:0000256" key="1">
    <source>
        <dbReference type="SAM" id="MobiDB-lite"/>
    </source>
</evidence>
<feature type="compositionally biased region" description="Polar residues" evidence="1">
    <location>
        <begin position="191"/>
        <end position="200"/>
    </location>
</feature>
<evidence type="ECO:0000313" key="2">
    <source>
        <dbReference type="EMBL" id="QPH10518.1"/>
    </source>
</evidence>
<organism evidence="2 3">
    <name type="scientific">Epichloe festucae (strain Fl1)</name>
    <dbReference type="NCBI Taxonomy" id="877507"/>
    <lineage>
        <taxon>Eukaryota</taxon>
        <taxon>Fungi</taxon>
        <taxon>Dikarya</taxon>
        <taxon>Ascomycota</taxon>
        <taxon>Pezizomycotina</taxon>
        <taxon>Sordariomycetes</taxon>
        <taxon>Hypocreomycetidae</taxon>
        <taxon>Hypocreales</taxon>
        <taxon>Clavicipitaceae</taxon>
        <taxon>Epichloe</taxon>
    </lineage>
</organism>
<reference evidence="2 3" key="1">
    <citation type="journal article" date="2018" name="PLoS Genet.">
        <title>Repeat elements organise 3D genome structure and mediate transcription in the filamentous fungus Epichloe festucae.</title>
        <authorList>
            <person name="Winter D.J."/>
            <person name="Ganley A.R.D."/>
            <person name="Young C.A."/>
            <person name="Liachko I."/>
            <person name="Schardl C.L."/>
            <person name="Dupont P.Y."/>
            <person name="Berry D."/>
            <person name="Ram A."/>
            <person name="Scott B."/>
            <person name="Cox M.P."/>
        </authorList>
    </citation>
    <scope>NUCLEOTIDE SEQUENCE [LARGE SCALE GENOMIC DNA]</scope>
    <source>
        <strain evidence="2 3">Fl1</strain>
    </source>
</reference>